<keyword evidence="5" id="KW-1185">Reference proteome</keyword>
<evidence type="ECO:0000259" key="3">
    <source>
        <dbReference type="Pfam" id="PF20254"/>
    </source>
</evidence>
<organism evidence="4 5">
    <name type="scientific">Mesorhizobium liriopis</name>
    <dbReference type="NCBI Taxonomy" id="2953882"/>
    <lineage>
        <taxon>Bacteria</taxon>
        <taxon>Pseudomonadati</taxon>
        <taxon>Pseudomonadota</taxon>
        <taxon>Alphaproteobacteria</taxon>
        <taxon>Hyphomicrobiales</taxon>
        <taxon>Phyllobacteriaceae</taxon>
        <taxon>Mesorhizobium</taxon>
    </lineage>
</organism>
<gene>
    <name evidence="4" type="ORF">NGM99_04960</name>
</gene>
<dbReference type="Pfam" id="PF20254">
    <property type="entry name" value="DMFA2_C"/>
    <property type="match status" value="1"/>
</dbReference>
<feature type="domain" description="DUF4082" evidence="1">
    <location>
        <begin position="1248"/>
        <end position="1387"/>
    </location>
</feature>
<dbReference type="InterPro" id="IPR041690">
    <property type="entry name" value="Cadherin_5"/>
</dbReference>
<dbReference type="Pfam" id="PF13313">
    <property type="entry name" value="DUF4082"/>
    <property type="match status" value="4"/>
</dbReference>
<name>A0ABT1C2T0_9HYPH</name>
<feature type="domain" description="N,N-dimethylformamidase beta subunit-like C-terminal" evidence="3">
    <location>
        <begin position="55"/>
        <end position="474"/>
    </location>
</feature>
<feature type="domain" description="DUF4082" evidence="1">
    <location>
        <begin position="884"/>
        <end position="1027"/>
    </location>
</feature>
<feature type="domain" description="Cadherin-like" evidence="2">
    <location>
        <begin position="775"/>
        <end position="870"/>
    </location>
</feature>
<feature type="domain" description="Cadherin-like" evidence="2">
    <location>
        <begin position="1399"/>
        <end position="1493"/>
    </location>
</feature>
<feature type="domain" description="DUF4082" evidence="1">
    <location>
        <begin position="1507"/>
        <end position="1651"/>
    </location>
</feature>
<feature type="domain" description="Cadherin-like" evidence="2">
    <location>
        <begin position="1139"/>
        <end position="1234"/>
    </location>
</feature>
<dbReference type="EMBL" id="JAMXQS010000002">
    <property type="protein sequence ID" value="MCO6049137.1"/>
    <property type="molecule type" value="Genomic_DNA"/>
</dbReference>
<evidence type="ECO:0000259" key="1">
    <source>
        <dbReference type="Pfam" id="PF13313"/>
    </source>
</evidence>
<feature type="domain" description="DUF4082" evidence="1">
    <location>
        <begin position="624"/>
        <end position="764"/>
    </location>
</feature>
<proteinExistence type="predicted"/>
<dbReference type="Pfam" id="PF17957">
    <property type="entry name" value="Big_7"/>
    <property type="match status" value="1"/>
</dbReference>
<sequence length="1661" mass="172842">MNKIALENLKEGNPESEWGITGDGDANIQGFATNISTNIGGTVDFKIATDSTHYRIDIYRMGYYGGDGARKVGSIDKSLTSAQIQPHPIVDMDKGLIDCGNWAVSASWAVPSDAVSGLYFAKLVREDGTKGESIIPFVVREDGSKSDIVFQTSDTTWQAYNEWGGASLYFGEVPTDPNDMIAYMPPNCSCGIKAIGRAYEISYNRPLVTNTSTKGGPHDFIFGAEYSAIRWLEQNGYDVSYISGVDTSRNGSSLLDHKAFLSVGHDEYWSGEQRQAVEAARDAGVNLAFWGGNDCYWKIRWEDSIDGNGTPYRTMVCYKETWANADIDEGGATGTWRDPRYADPGQKPENALIGTMFQVDSYREDQITVPYDYSQLRFWRNTDISQLQPGETGTLAKNLLGYEWNSDVDNGFRPDGLINLSLTNVSVQQYVFDYGSTVGAADAQHSLTMYRDAKSGALVFSAGTVFWSWGLDSNHTGAATPTDPNVQQAMVNMFADMGVQPTTLVASLIAASSTEDFVKPTSTITSPAMGEAHTEGQRIVITGTATDGGGGRIAGIEVSVDGGLTWRKATGTTSWTYAWNAQAAGTYVIKARATDDSLNMETPSAGTTITVSLPDTNSLWTYAAKPAQETTVERKPVELGVRFSSSSTGYVSAIRFYKGQYNIGEHTVNLWTADGQLIASNASVSETATGWQTVKLAQPIRIQAGVTYVASYHTNGFYSASTGYFNSGYTSGPLTAEAGGGVYKYGDAGTAVPDQRYLNENYWVDVVFKPGAAPVNGTPNALDDSGFSTSGNTPLSIAAAQLLANDNDPDGDPLSIVNVAGAVNGTVAFDSRTNAVTFTPTNNFSGTASFSYTISDGLGGTSTAKVSLQVGAPAPQSLFSSSSMPTVQNSGDNASVELGMKFVAASNGTVSAIRFYKGSASTGAHTGSLWSSTGERLGNVTFTNETASGWQVATLASPIAITAGSTYTVSYYTSSGYSYTQNQFASSIVNGQLTAPSSSSSGGNGVFRYGSGGVAPTQSYGNTNYWVDVVFNPGATVANRVPVAANDAGFSTNRDTALSLAAAALLANDSDPDGDALAITGVSGATNGTVSYDSQNKTVTFTPTAGYTGSAGFTYSVSDGKGGVATASVALTVTSPAPTNRAPVATNDSGFSTTKNTALTLAASALLANDTDADGDPLTITGVSGAINGTVSYDSQTKQITFTPTAGYAGAAGFSYAIADGKGGTASANVALNVSDPAATQSLFAGTATPAVQNSGDNGAVELGMKFTASVDGTVTGVRFFKGSANTGTHTGTLWSASGQRMGTVTFTNETASGWQTATFSAPVAITAGTSYTVSYYTSSGYSYTSNGFSSAVSNGSLAAPVGAGVFSYGTGNVAPAQSYNNTNYWVDVLFNPGGTAPNRNPVATADAGFSVARNTALTFNASALLANDSDPDGDTVAVTGVSGATNGSVSFDAQNKTVTFTPTAGYTGAAGFSYAISDGKGGTASATVALNVMDPAATQSIFAATDTPTILSVNDTKPVELGMKFKADVAGTITAIRFYKGSDNTGPHEGHLWNASNQLVGTATFTNETASGWQEAALNTPVNIAAGETYTVSYHTNGFYSATSNGFATNKVNGNLEALVGSVAGGNGVYKYGASGVLPDQSYNKTNYYVDVVFKPQLAA</sequence>
<feature type="domain" description="Cadherin-like" evidence="2">
    <location>
        <begin position="1039"/>
        <end position="1134"/>
    </location>
</feature>
<dbReference type="Proteomes" id="UP001205906">
    <property type="component" value="Unassembled WGS sequence"/>
</dbReference>
<reference evidence="4 5" key="1">
    <citation type="submission" date="2022-06" db="EMBL/GenBank/DDBJ databases">
        <title>Mesorhizobium sp. strain RP14 Genome sequencing and assembly.</title>
        <authorList>
            <person name="Kim I."/>
        </authorList>
    </citation>
    <scope>NUCLEOTIDE SEQUENCE [LARGE SCALE GENOMIC DNA]</scope>
    <source>
        <strain evidence="5">RP14(2022)</strain>
    </source>
</reference>
<comment type="caution">
    <text evidence="4">The sequence shown here is derived from an EMBL/GenBank/DDBJ whole genome shotgun (WGS) entry which is preliminary data.</text>
</comment>
<dbReference type="Gene3D" id="2.60.40.650">
    <property type="match status" value="1"/>
</dbReference>
<dbReference type="InterPro" id="IPR025141">
    <property type="entry name" value="DUF4082"/>
</dbReference>
<accession>A0ABT1C2T0</accession>
<evidence type="ECO:0000313" key="4">
    <source>
        <dbReference type="EMBL" id="MCO6049137.1"/>
    </source>
</evidence>
<dbReference type="Pfam" id="PF17892">
    <property type="entry name" value="Cadherin_5"/>
    <property type="match status" value="4"/>
</dbReference>
<dbReference type="Gene3D" id="2.60.40.2810">
    <property type="match status" value="4"/>
</dbReference>
<dbReference type="SUPFAM" id="SSF81296">
    <property type="entry name" value="E set domains"/>
    <property type="match status" value="1"/>
</dbReference>
<dbReference type="InterPro" id="IPR014756">
    <property type="entry name" value="Ig_E-set"/>
</dbReference>
<evidence type="ECO:0000313" key="5">
    <source>
        <dbReference type="Proteomes" id="UP001205906"/>
    </source>
</evidence>
<evidence type="ECO:0000259" key="2">
    <source>
        <dbReference type="Pfam" id="PF17892"/>
    </source>
</evidence>
<dbReference type="NCBIfam" id="NF012211">
    <property type="entry name" value="tand_rpt_95"/>
    <property type="match status" value="4"/>
</dbReference>
<protein>
    <submittedName>
        <fullName evidence="4">DUF4082 domain-containing protein</fullName>
    </submittedName>
</protein>
<dbReference type="InterPro" id="IPR046540">
    <property type="entry name" value="DMFA2_C"/>
</dbReference>